<dbReference type="OrthoDB" id="10434374at2759"/>
<evidence type="ECO:0000313" key="4">
    <source>
        <dbReference type="Proteomes" id="UP000076837"/>
    </source>
</evidence>
<feature type="compositionally biased region" description="Low complexity" evidence="2">
    <location>
        <begin position="9"/>
        <end position="28"/>
    </location>
</feature>
<sequence>MSHSKSLHSSKSSSAATVPPTSPSTSDLSITLTSGPILAAVTQQLQDEVIRLRRRNVHAAYSLLTKDEEIAKLNEEVARLQLLDDIHRFGGTEERLREDCERLRRERQEWHDGYQKVSKIAKNERARVLELRKRVALLEKSDGQAK</sequence>
<keyword evidence="1" id="KW-0175">Coiled coil</keyword>
<protein>
    <submittedName>
        <fullName evidence="3">Uncharacterized protein</fullName>
    </submittedName>
</protein>
<name>A0A163HVS4_DIDRA</name>
<evidence type="ECO:0000256" key="2">
    <source>
        <dbReference type="SAM" id="MobiDB-lite"/>
    </source>
</evidence>
<evidence type="ECO:0000313" key="3">
    <source>
        <dbReference type="EMBL" id="KZM25505.1"/>
    </source>
</evidence>
<keyword evidence="4" id="KW-1185">Reference proteome</keyword>
<feature type="region of interest" description="Disordered" evidence="2">
    <location>
        <begin position="1"/>
        <end position="28"/>
    </location>
</feature>
<reference evidence="3 4" key="1">
    <citation type="journal article" date="2016" name="Sci. Rep.">
        <title>Draft genome sequencing and secretome analysis of fungal phytopathogen Ascochyta rabiei provides insight into the necrotrophic effector repertoire.</title>
        <authorList>
            <person name="Verma S."/>
            <person name="Gazara R.K."/>
            <person name="Nizam S."/>
            <person name="Parween S."/>
            <person name="Chattopadhyay D."/>
            <person name="Verma P.K."/>
        </authorList>
    </citation>
    <scope>NUCLEOTIDE SEQUENCE [LARGE SCALE GENOMIC DNA]</scope>
    <source>
        <strain evidence="3 4">ArDII</strain>
    </source>
</reference>
<gene>
    <name evidence="3" type="ORF">ST47_g3368</name>
</gene>
<proteinExistence type="predicted"/>
<comment type="caution">
    <text evidence="3">The sequence shown here is derived from an EMBL/GenBank/DDBJ whole genome shotgun (WGS) entry which is preliminary data.</text>
</comment>
<dbReference type="AlphaFoldDB" id="A0A163HVS4"/>
<dbReference type="Proteomes" id="UP000076837">
    <property type="component" value="Unassembled WGS sequence"/>
</dbReference>
<evidence type="ECO:0000256" key="1">
    <source>
        <dbReference type="SAM" id="Coils"/>
    </source>
</evidence>
<dbReference type="EMBL" id="JYNV01000125">
    <property type="protein sequence ID" value="KZM25505.1"/>
    <property type="molecule type" value="Genomic_DNA"/>
</dbReference>
<organism evidence="3 4">
    <name type="scientific">Didymella rabiei</name>
    <name type="common">Chickpea ascochyta blight fungus</name>
    <name type="synonym">Mycosphaerella rabiei</name>
    <dbReference type="NCBI Taxonomy" id="5454"/>
    <lineage>
        <taxon>Eukaryota</taxon>
        <taxon>Fungi</taxon>
        <taxon>Dikarya</taxon>
        <taxon>Ascomycota</taxon>
        <taxon>Pezizomycotina</taxon>
        <taxon>Dothideomycetes</taxon>
        <taxon>Pleosporomycetidae</taxon>
        <taxon>Pleosporales</taxon>
        <taxon>Pleosporineae</taxon>
        <taxon>Didymellaceae</taxon>
        <taxon>Ascochyta</taxon>
    </lineage>
</organism>
<accession>A0A163HVS4</accession>
<feature type="coiled-coil region" evidence="1">
    <location>
        <begin position="63"/>
        <end position="141"/>
    </location>
</feature>